<reference evidence="6 7" key="1">
    <citation type="submission" date="2023-06" db="EMBL/GenBank/DDBJ databases">
        <title>Thiopseudomonas sp. CY1220 draft genome sequence.</title>
        <authorList>
            <person name="Zhao G."/>
            <person name="An M."/>
        </authorList>
    </citation>
    <scope>NUCLEOTIDE SEQUENCE [LARGE SCALE GENOMIC DNA]</scope>
    <source>
        <strain evidence="6 7">CY1220</strain>
    </source>
</reference>
<dbReference type="Pfam" id="PF02518">
    <property type="entry name" value="HATPase_c"/>
    <property type="match status" value="1"/>
</dbReference>
<feature type="transmembrane region" description="Helical" evidence="4">
    <location>
        <begin position="50"/>
        <end position="68"/>
    </location>
</feature>
<accession>A0ABT7SS40</accession>
<evidence type="ECO:0000313" key="7">
    <source>
        <dbReference type="Proteomes" id="UP001241056"/>
    </source>
</evidence>
<dbReference type="EMBL" id="JAUCDY010000010">
    <property type="protein sequence ID" value="MDM7858374.1"/>
    <property type="molecule type" value="Genomic_DNA"/>
</dbReference>
<dbReference type="GO" id="GO:0005524">
    <property type="term" value="F:ATP binding"/>
    <property type="evidence" value="ECO:0007669"/>
    <property type="project" value="UniProtKB-KW"/>
</dbReference>
<dbReference type="Pfam" id="PF13188">
    <property type="entry name" value="PAS_8"/>
    <property type="match status" value="1"/>
</dbReference>
<comment type="caution">
    <text evidence="6">The sequence shown here is derived from an EMBL/GenBank/DDBJ whole genome shotgun (WGS) entry which is preliminary data.</text>
</comment>
<keyword evidence="4" id="KW-1133">Transmembrane helix</keyword>
<dbReference type="PANTHER" id="PTHR43065:SF52">
    <property type="entry name" value="SENSOR PROTEIN KINASE PILS"/>
    <property type="match status" value="1"/>
</dbReference>
<dbReference type="Pfam" id="PF00512">
    <property type="entry name" value="HisKA"/>
    <property type="match status" value="1"/>
</dbReference>
<dbReference type="InterPro" id="IPR004358">
    <property type="entry name" value="Sig_transdc_His_kin-like_C"/>
</dbReference>
<dbReference type="Gene3D" id="1.10.287.130">
    <property type="match status" value="1"/>
</dbReference>
<dbReference type="SMART" id="SM00387">
    <property type="entry name" value="HATPase_c"/>
    <property type="match status" value="1"/>
</dbReference>
<organism evidence="6 7">
    <name type="scientific">Thiopseudomonas acetoxidans</name>
    <dbReference type="NCBI Taxonomy" id="3041622"/>
    <lineage>
        <taxon>Bacteria</taxon>
        <taxon>Pseudomonadati</taxon>
        <taxon>Pseudomonadota</taxon>
        <taxon>Gammaproteobacteria</taxon>
        <taxon>Pseudomonadales</taxon>
        <taxon>Pseudomonadaceae</taxon>
        <taxon>Thiopseudomonas</taxon>
    </lineage>
</organism>
<name>A0ABT7SS40_9GAMM</name>
<dbReference type="PRINTS" id="PR00344">
    <property type="entry name" value="BCTRLSENSOR"/>
</dbReference>
<evidence type="ECO:0000259" key="5">
    <source>
        <dbReference type="PROSITE" id="PS50109"/>
    </source>
</evidence>
<dbReference type="SUPFAM" id="SSF55874">
    <property type="entry name" value="ATPase domain of HSP90 chaperone/DNA topoisomerase II/histidine kinase"/>
    <property type="match status" value="1"/>
</dbReference>
<protein>
    <recommendedName>
        <fullName evidence="2">histidine kinase</fullName>
        <ecNumber evidence="2">2.7.13.3</ecNumber>
    </recommendedName>
</protein>
<feature type="transmembrane region" description="Helical" evidence="4">
    <location>
        <begin position="149"/>
        <end position="169"/>
    </location>
</feature>
<keyword evidence="6" id="KW-0547">Nucleotide-binding</keyword>
<dbReference type="RefSeq" id="WP_289411075.1">
    <property type="nucleotide sequence ID" value="NZ_JAUCDY010000010.1"/>
</dbReference>
<dbReference type="PANTHER" id="PTHR43065">
    <property type="entry name" value="SENSOR HISTIDINE KINASE"/>
    <property type="match status" value="1"/>
</dbReference>
<dbReference type="InterPro" id="IPR005467">
    <property type="entry name" value="His_kinase_dom"/>
</dbReference>
<dbReference type="EC" id="2.7.13.3" evidence="2"/>
<feature type="domain" description="Histidine kinase" evidence="5">
    <location>
        <begin position="316"/>
        <end position="527"/>
    </location>
</feature>
<keyword evidence="3" id="KW-0597">Phosphoprotein</keyword>
<dbReference type="Pfam" id="PF25323">
    <property type="entry name" value="6TM_PilS"/>
    <property type="match status" value="1"/>
</dbReference>
<gene>
    <name evidence="6" type="ORF">QEZ41_08815</name>
</gene>
<dbReference type="InterPro" id="IPR003594">
    <property type="entry name" value="HATPase_dom"/>
</dbReference>
<evidence type="ECO:0000256" key="4">
    <source>
        <dbReference type="SAM" id="Phobius"/>
    </source>
</evidence>
<feature type="transmembrane region" description="Helical" evidence="4">
    <location>
        <begin position="21"/>
        <end position="38"/>
    </location>
</feature>
<dbReference type="InterPro" id="IPR036890">
    <property type="entry name" value="HATPase_C_sf"/>
</dbReference>
<dbReference type="Proteomes" id="UP001241056">
    <property type="component" value="Unassembled WGS sequence"/>
</dbReference>
<dbReference type="InterPro" id="IPR003661">
    <property type="entry name" value="HisK_dim/P_dom"/>
</dbReference>
<comment type="catalytic activity">
    <reaction evidence="1">
        <text>ATP + protein L-histidine = ADP + protein N-phospho-L-histidine.</text>
        <dbReference type="EC" id="2.7.13.3"/>
    </reaction>
</comment>
<keyword evidence="6" id="KW-0067">ATP-binding</keyword>
<sequence>MNNELALLGTAGQRVLRLYHIYRLIIGLALVLIISSNLESQLLDVTHRQFFLYASWAYLILNIIVATSMQQAERIGVLFALALFDIVQLCTLFYTAGGPSSGIGNLIIVAVAVANVLLYRHLGILIAAVGAAGIIYLTFYLSFSNAYVSNLYMQAGISGMLCFAAAFFVQAVSKRLKASEALAIKQASTVASLEALNALVIDRMRTGILIVDNQYRILQANQSALQMLNSRQLQGASLAIHFPALIDSYQAWQKNTSMHPSSVQFSERTPQLQPSFVLLNKNNDTGQLLIFLEDTRQINQHAQHLKLLSLGRLAAAISHEIRNPLGAISHAAQLLNESEQLGSEDKRLAQIIQDQTRRMNLVVENVLQLSKQRQAEQQVLDLKYWLHRFVSNYQERATTNEVLRLLVKGSSLQTRMDPHQLDQVLTNLINNAMRYTKEVEGKRYVDLILYRHPDSKLPVLEILDQGPGIPESQQQSMFEPFFTTDSKGTGLGLYISRELCEANQARLDYSPREGTGSCFKITFAHPKSYGLRQ</sequence>
<keyword evidence="4" id="KW-0812">Transmembrane</keyword>
<dbReference type="SUPFAM" id="SSF47384">
    <property type="entry name" value="Homodimeric domain of signal transducing histidine kinase"/>
    <property type="match status" value="1"/>
</dbReference>
<keyword evidence="4" id="KW-0472">Membrane</keyword>
<evidence type="ECO:0000256" key="3">
    <source>
        <dbReference type="ARBA" id="ARBA00022553"/>
    </source>
</evidence>
<keyword evidence="7" id="KW-1185">Reference proteome</keyword>
<dbReference type="CDD" id="cd00082">
    <property type="entry name" value="HisKA"/>
    <property type="match status" value="1"/>
</dbReference>
<evidence type="ECO:0000256" key="1">
    <source>
        <dbReference type="ARBA" id="ARBA00000085"/>
    </source>
</evidence>
<dbReference type="PROSITE" id="PS50109">
    <property type="entry name" value="HIS_KIN"/>
    <property type="match status" value="1"/>
</dbReference>
<dbReference type="Gene3D" id="3.30.565.10">
    <property type="entry name" value="Histidine kinase-like ATPase, C-terminal domain"/>
    <property type="match status" value="1"/>
</dbReference>
<dbReference type="InterPro" id="IPR036097">
    <property type="entry name" value="HisK_dim/P_sf"/>
</dbReference>
<evidence type="ECO:0000313" key="6">
    <source>
        <dbReference type="EMBL" id="MDM7858374.1"/>
    </source>
</evidence>
<evidence type="ECO:0000256" key="2">
    <source>
        <dbReference type="ARBA" id="ARBA00012438"/>
    </source>
</evidence>
<dbReference type="SMART" id="SM00388">
    <property type="entry name" value="HisKA"/>
    <property type="match status" value="1"/>
</dbReference>
<proteinExistence type="predicted"/>
<feature type="transmembrane region" description="Helical" evidence="4">
    <location>
        <begin position="75"/>
        <end position="96"/>
    </location>
</feature>
<dbReference type="InterPro" id="IPR000014">
    <property type="entry name" value="PAS"/>
</dbReference>
<feature type="transmembrane region" description="Helical" evidence="4">
    <location>
        <begin position="124"/>
        <end position="143"/>
    </location>
</feature>